<reference evidence="3" key="1">
    <citation type="submission" date="2022-02" db="EMBL/GenBank/DDBJ databases">
        <title>Halalkalibacter sp. nov. isolated from Lonar Lake, India.</title>
        <authorList>
            <person name="Joshi A."/>
            <person name="Thite S."/>
            <person name="Lodha T."/>
        </authorList>
    </citation>
    <scope>NUCLEOTIDE SEQUENCE</scope>
    <source>
        <strain evidence="3">MEB205</strain>
    </source>
</reference>
<accession>A0A9X2I4W9</accession>
<protein>
    <submittedName>
        <fullName evidence="3">SRPBCC domain-containing protein</fullName>
    </submittedName>
</protein>
<evidence type="ECO:0000313" key="3">
    <source>
        <dbReference type="EMBL" id="MCL7748296.1"/>
    </source>
</evidence>
<dbReference type="InterPro" id="IPR013538">
    <property type="entry name" value="ASHA1/2-like_C"/>
</dbReference>
<comment type="caution">
    <text evidence="3">The sequence shown here is derived from an EMBL/GenBank/DDBJ whole genome shotgun (WGS) entry which is preliminary data.</text>
</comment>
<organism evidence="3 4">
    <name type="scientific">Halalkalibacter alkaliphilus</name>
    <dbReference type="NCBI Taxonomy" id="2917993"/>
    <lineage>
        <taxon>Bacteria</taxon>
        <taxon>Bacillati</taxon>
        <taxon>Bacillota</taxon>
        <taxon>Bacilli</taxon>
        <taxon>Bacillales</taxon>
        <taxon>Bacillaceae</taxon>
        <taxon>Halalkalibacter</taxon>
    </lineage>
</organism>
<evidence type="ECO:0000313" key="4">
    <source>
        <dbReference type="Proteomes" id="UP001139150"/>
    </source>
</evidence>
<dbReference type="SUPFAM" id="SSF55961">
    <property type="entry name" value="Bet v1-like"/>
    <property type="match status" value="1"/>
</dbReference>
<comment type="similarity">
    <text evidence="1">Belongs to the AHA1 family.</text>
</comment>
<dbReference type="Proteomes" id="UP001139150">
    <property type="component" value="Unassembled WGS sequence"/>
</dbReference>
<evidence type="ECO:0000259" key="2">
    <source>
        <dbReference type="Pfam" id="PF08327"/>
    </source>
</evidence>
<gene>
    <name evidence="3" type="ORF">MF646_14295</name>
</gene>
<dbReference type="InterPro" id="IPR023393">
    <property type="entry name" value="START-like_dom_sf"/>
</dbReference>
<name>A0A9X2I4W9_9BACI</name>
<evidence type="ECO:0000256" key="1">
    <source>
        <dbReference type="ARBA" id="ARBA00006817"/>
    </source>
</evidence>
<dbReference type="RefSeq" id="WP_250097183.1">
    <property type="nucleotide sequence ID" value="NZ_JAKRYL010000014.1"/>
</dbReference>
<proteinExistence type="inferred from homology"/>
<dbReference type="CDD" id="cd07814">
    <property type="entry name" value="SRPBCC_CalC_Aha1-like"/>
    <property type="match status" value="1"/>
</dbReference>
<feature type="domain" description="Activator of Hsp90 ATPase homologue 1/2-like C-terminal" evidence="2">
    <location>
        <begin position="18"/>
        <end position="143"/>
    </location>
</feature>
<sequence>MKMKLTTPEIRKNTVFQAKIDKVWQAVATSEGIESWFMPNDFKQELGFEFTIQSPFGPTACKVTEIDPPNRLVFTWGEDGWVITFELTDLGDKTEFTLIHSGWGEPQEIVPGPGPDLSNSEIRNRMNNGWDSIVYDDLRKVVEV</sequence>
<keyword evidence="4" id="KW-1185">Reference proteome</keyword>
<dbReference type="Gene3D" id="3.30.530.20">
    <property type="match status" value="1"/>
</dbReference>
<dbReference type="EMBL" id="JAKRYL010000014">
    <property type="protein sequence ID" value="MCL7748296.1"/>
    <property type="molecule type" value="Genomic_DNA"/>
</dbReference>
<dbReference type="AlphaFoldDB" id="A0A9X2I4W9"/>
<dbReference type="Pfam" id="PF08327">
    <property type="entry name" value="AHSA1"/>
    <property type="match status" value="1"/>
</dbReference>